<dbReference type="KEGG" id="loa:LOAG_10466"/>
<reference evidence="3" key="1">
    <citation type="submission" date="2012-04" db="EMBL/GenBank/DDBJ databases">
        <title>The Genome Sequence of Loa loa.</title>
        <authorList>
            <consortium name="The Broad Institute Genome Sequencing Platform"/>
            <consortium name="Broad Institute Genome Sequencing Center for Infectious Disease"/>
            <person name="Nutman T.B."/>
            <person name="Fink D.L."/>
            <person name="Russ C."/>
            <person name="Young S."/>
            <person name="Zeng Q."/>
            <person name="Gargeya S."/>
            <person name="Alvarado L."/>
            <person name="Berlin A."/>
            <person name="Chapman S.B."/>
            <person name="Chen Z."/>
            <person name="Freedman E."/>
            <person name="Gellesch M."/>
            <person name="Goldberg J."/>
            <person name="Griggs A."/>
            <person name="Gujja S."/>
            <person name="Heilman E.R."/>
            <person name="Heiman D."/>
            <person name="Howarth C."/>
            <person name="Mehta T."/>
            <person name="Neiman D."/>
            <person name="Pearson M."/>
            <person name="Roberts A."/>
            <person name="Saif S."/>
            <person name="Shea T."/>
            <person name="Shenoy N."/>
            <person name="Sisk P."/>
            <person name="Stolte C."/>
            <person name="Sykes S."/>
            <person name="White J."/>
            <person name="Yandava C."/>
            <person name="Haas B."/>
            <person name="Henn M.R."/>
            <person name="Nusbaum C."/>
            <person name="Birren B."/>
        </authorList>
    </citation>
    <scope>NUCLEOTIDE SEQUENCE [LARGE SCALE GENOMIC DNA]</scope>
</reference>
<accession>A0A1S0TQE0</accession>
<dbReference type="GeneID" id="9947911"/>
<dbReference type="CTD" id="9947911"/>
<feature type="compositionally biased region" description="Basic residues" evidence="1">
    <location>
        <begin position="9"/>
        <end position="19"/>
    </location>
</feature>
<feature type="transmembrane region" description="Helical" evidence="2">
    <location>
        <begin position="75"/>
        <end position="96"/>
    </location>
</feature>
<evidence type="ECO:0000256" key="2">
    <source>
        <dbReference type="SAM" id="Phobius"/>
    </source>
</evidence>
<feature type="transmembrane region" description="Helical" evidence="2">
    <location>
        <begin position="44"/>
        <end position="63"/>
    </location>
</feature>
<dbReference type="InParanoid" id="A0A1S0TQE0"/>
<keyword evidence="2" id="KW-1133">Transmembrane helix</keyword>
<dbReference type="EMBL" id="JH712957">
    <property type="protein sequence ID" value="EFO18032.1"/>
    <property type="molecule type" value="Genomic_DNA"/>
</dbReference>
<protein>
    <submittedName>
        <fullName evidence="3">Uncharacterized protein</fullName>
    </submittedName>
</protein>
<sequence>MEYLERDQPRKHRTIKTNRRWGQQNDRTNTRTRQDLLRISASRLYWTATFLSSCTIAVHLLGLRVDPKLCSVSGIVFVFLSALVSIGLFVAIVRLWSDNTVNSQARLYSITTNEHWKYWKNSLNEIIDGIRNPMGHIARQRIVNVSDARFFYYKVEFRDFYTIRKKSESLVFTTKQTINPLRVSSTTEPQTTTSLHISHHWTTNYGVLTFAVAYPQPNDSLTNGQSNYYQRRGIR</sequence>
<keyword evidence="2" id="KW-0812">Transmembrane</keyword>
<evidence type="ECO:0000256" key="1">
    <source>
        <dbReference type="SAM" id="MobiDB-lite"/>
    </source>
</evidence>
<organism evidence="3">
    <name type="scientific">Loa loa</name>
    <name type="common">Eye worm</name>
    <name type="synonym">Filaria loa</name>
    <dbReference type="NCBI Taxonomy" id="7209"/>
    <lineage>
        <taxon>Eukaryota</taxon>
        <taxon>Metazoa</taxon>
        <taxon>Ecdysozoa</taxon>
        <taxon>Nematoda</taxon>
        <taxon>Chromadorea</taxon>
        <taxon>Rhabditida</taxon>
        <taxon>Spirurina</taxon>
        <taxon>Spiruromorpha</taxon>
        <taxon>Filarioidea</taxon>
        <taxon>Onchocercidae</taxon>
        <taxon>Loa</taxon>
    </lineage>
</organism>
<name>A0A1S0TQE0_LOALO</name>
<proteinExistence type="predicted"/>
<dbReference type="RefSeq" id="XP_003146038.1">
    <property type="nucleotide sequence ID" value="XM_003145990.1"/>
</dbReference>
<dbReference type="AlphaFoldDB" id="A0A1S0TQE0"/>
<gene>
    <name evidence="3" type="ORF">LOAG_10466</name>
</gene>
<keyword evidence="2" id="KW-0472">Membrane</keyword>
<evidence type="ECO:0000313" key="3">
    <source>
        <dbReference type="EMBL" id="EFO18032.1"/>
    </source>
</evidence>
<feature type="region of interest" description="Disordered" evidence="1">
    <location>
        <begin position="1"/>
        <end position="27"/>
    </location>
</feature>